<dbReference type="SMART" id="SM00470">
    <property type="entry name" value="ParB"/>
    <property type="match status" value="1"/>
</dbReference>
<dbReference type="EMBL" id="AP025324">
    <property type="protein sequence ID" value="BDD13019.1"/>
    <property type="molecule type" value="Genomic_DNA"/>
</dbReference>
<keyword evidence="2" id="KW-0614">Plasmid</keyword>
<organism evidence="2 3">
    <name type="scientific">Fulvitalea axinellae</name>
    <dbReference type="NCBI Taxonomy" id="1182444"/>
    <lineage>
        <taxon>Bacteria</taxon>
        <taxon>Pseudomonadati</taxon>
        <taxon>Bacteroidota</taxon>
        <taxon>Cytophagia</taxon>
        <taxon>Cytophagales</taxon>
        <taxon>Persicobacteraceae</taxon>
        <taxon>Fulvitalea</taxon>
    </lineage>
</organism>
<gene>
    <name evidence="2" type="ORF">FUAX_54510</name>
</gene>
<dbReference type="InterPro" id="IPR003115">
    <property type="entry name" value="ParB_N"/>
</dbReference>
<dbReference type="KEGG" id="fax:FUAX_54510"/>
<dbReference type="SUPFAM" id="SSF110849">
    <property type="entry name" value="ParB/Sulfiredoxin"/>
    <property type="match status" value="1"/>
</dbReference>
<feature type="domain" description="ParB-like N-terminal" evidence="1">
    <location>
        <begin position="25"/>
        <end position="115"/>
    </location>
</feature>
<reference evidence="2 3" key="1">
    <citation type="submission" date="2021-12" db="EMBL/GenBank/DDBJ databases">
        <title>Genome sequencing of bacteria with rrn-lacking chromosome and rrn-plasmid.</title>
        <authorList>
            <person name="Anda M."/>
            <person name="Iwasaki W."/>
        </authorList>
    </citation>
    <scope>NUCLEOTIDE SEQUENCE [LARGE SCALE GENOMIC DNA]</scope>
    <source>
        <strain evidence="2 3">DSM 100852</strain>
        <plasmid evidence="2 3">pFA10</plasmid>
    </source>
</reference>
<protein>
    <recommendedName>
        <fullName evidence="1">ParB-like N-terminal domain-containing protein</fullName>
    </recommendedName>
</protein>
<geneLocation type="plasmid" evidence="2 3">
    <name>pFA10</name>
</geneLocation>
<evidence type="ECO:0000313" key="2">
    <source>
        <dbReference type="EMBL" id="BDD13019.1"/>
    </source>
</evidence>
<evidence type="ECO:0000313" key="3">
    <source>
        <dbReference type="Proteomes" id="UP001348817"/>
    </source>
</evidence>
<keyword evidence="3" id="KW-1185">Reference proteome</keyword>
<dbReference type="Proteomes" id="UP001348817">
    <property type="component" value="Plasmid pFA10"/>
</dbReference>
<dbReference type="RefSeq" id="WP_338396234.1">
    <property type="nucleotide sequence ID" value="NZ_AP025324.1"/>
</dbReference>
<dbReference type="Pfam" id="PF02195">
    <property type="entry name" value="ParB_N"/>
    <property type="match status" value="1"/>
</dbReference>
<evidence type="ECO:0000259" key="1">
    <source>
        <dbReference type="SMART" id="SM00470"/>
    </source>
</evidence>
<dbReference type="AlphaFoldDB" id="A0AAU9CM39"/>
<dbReference type="Gene3D" id="3.90.1530.10">
    <property type="entry name" value="Conserved hypothetical protein from pyrococcus furiosus pfu- 392566-001, ParB domain"/>
    <property type="match status" value="1"/>
</dbReference>
<accession>A0AAU9CM39</accession>
<dbReference type="InterPro" id="IPR036086">
    <property type="entry name" value="ParB/Sulfiredoxin_sf"/>
</dbReference>
<proteinExistence type="predicted"/>
<name>A0AAU9CM39_9BACT</name>
<sequence length="288" mass="32869">MAKKFGSVIRHKRNRGEELGATQAIKSKIKVLEELRSLIPPLRDEEYLQLLDNVRKEGVREPILLWECGEDYVIVDGHNRYRCVEELGREEVRWHVKVGDFGNIEDVRAWMIDNQLGRRNLTDLQRAVLIEEKYDLIKQGRGGDRRTKTNGQNLPIENNERQNAYQVIAKETGRSERTVKNDIAVARGLKVLPEEEREQILKGEKKAKKGDLAKLGRGQAPATKVVKAEAKPGAKVTAGVWLIESEGRREMVRVRAGKVERWGRSGKVSLEEFSQGVSFLEKVDLRKV</sequence>